<dbReference type="PANTHER" id="PTHR43004:SF19">
    <property type="entry name" value="BINDING MONOOXYGENASE, PUTATIVE (JCVI)-RELATED"/>
    <property type="match status" value="1"/>
</dbReference>
<comment type="caution">
    <text evidence="7">The sequence shown here is derived from an EMBL/GenBank/DDBJ whole genome shotgun (WGS) entry which is preliminary data.</text>
</comment>
<keyword evidence="7" id="KW-0503">Monooxygenase</keyword>
<evidence type="ECO:0000313" key="8">
    <source>
        <dbReference type="Proteomes" id="UP001596083"/>
    </source>
</evidence>
<keyword evidence="7" id="KW-0560">Oxidoreductase</keyword>
<dbReference type="Gene3D" id="3.40.30.120">
    <property type="match status" value="1"/>
</dbReference>
<dbReference type="EMBL" id="JBHSPB010000011">
    <property type="protein sequence ID" value="MFC5722233.1"/>
    <property type="molecule type" value="Genomic_DNA"/>
</dbReference>
<dbReference type="InterPro" id="IPR050641">
    <property type="entry name" value="RIFMO-like"/>
</dbReference>
<proteinExistence type="inferred from homology"/>
<evidence type="ECO:0000313" key="7">
    <source>
        <dbReference type="EMBL" id="MFC5722233.1"/>
    </source>
</evidence>
<gene>
    <name evidence="7" type="ORF">ACFP1Z_18880</name>
</gene>
<evidence type="ECO:0000256" key="1">
    <source>
        <dbReference type="ARBA" id="ARBA00001974"/>
    </source>
</evidence>
<keyword evidence="4" id="KW-0274">FAD</keyword>
<feature type="compositionally biased region" description="Basic and acidic residues" evidence="5">
    <location>
        <begin position="416"/>
        <end position="425"/>
    </location>
</feature>
<organism evidence="7 8">
    <name type="scientific">Streptomyces gamaensis</name>
    <dbReference type="NCBI Taxonomy" id="1763542"/>
    <lineage>
        <taxon>Bacteria</taxon>
        <taxon>Bacillati</taxon>
        <taxon>Actinomycetota</taxon>
        <taxon>Actinomycetes</taxon>
        <taxon>Kitasatosporales</taxon>
        <taxon>Streptomycetaceae</taxon>
        <taxon>Streptomyces</taxon>
    </lineage>
</organism>
<dbReference type="Pfam" id="PF01494">
    <property type="entry name" value="FAD_binding_3"/>
    <property type="match status" value="1"/>
</dbReference>
<evidence type="ECO:0000256" key="3">
    <source>
        <dbReference type="ARBA" id="ARBA00022630"/>
    </source>
</evidence>
<dbReference type="Pfam" id="PF21274">
    <property type="entry name" value="Rng_hyd_C"/>
    <property type="match status" value="1"/>
</dbReference>
<dbReference type="SUPFAM" id="SSF52833">
    <property type="entry name" value="Thioredoxin-like"/>
    <property type="match status" value="1"/>
</dbReference>
<evidence type="ECO:0000256" key="5">
    <source>
        <dbReference type="SAM" id="MobiDB-lite"/>
    </source>
</evidence>
<accession>A0ABW0Z2W1</accession>
<keyword evidence="8" id="KW-1185">Reference proteome</keyword>
<comment type="similarity">
    <text evidence="2">Belongs to the PheA/TfdB FAD monooxygenase family.</text>
</comment>
<comment type="cofactor">
    <cofactor evidence="1">
        <name>FAD</name>
        <dbReference type="ChEBI" id="CHEBI:57692"/>
    </cofactor>
</comment>
<evidence type="ECO:0000259" key="6">
    <source>
        <dbReference type="Pfam" id="PF01494"/>
    </source>
</evidence>
<dbReference type="SUPFAM" id="SSF51905">
    <property type="entry name" value="FAD/NAD(P)-binding domain"/>
    <property type="match status" value="1"/>
</dbReference>
<feature type="region of interest" description="Disordered" evidence="5">
    <location>
        <begin position="403"/>
        <end position="427"/>
    </location>
</feature>
<dbReference type="InterPro" id="IPR002938">
    <property type="entry name" value="FAD-bd"/>
</dbReference>
<name>A0ABW0Z2W1_9ACTN</name>
<evidence type="ECO:0000256" key="2">
    <source>
        <dbReference type="ARBA" id="ARBA00007801"/>
    </source>
</evidence>
<dbReference type="Gene3D" id="3.30.70.2450">
    <property type="match status" value="1"/>
</dbReference>
<dbReference type="InterPro" id="IPR036249">
    <property type="entry name" value="Thioredoxin-like_sf"/>
</dbReference>
<keyword evidence="3" id="KW-0285">Flavoprotein</keyword>
<dbReference type="Proteomes" id="UP001596083">
    <property type="component" value="Unassembled WGS sequence"/>
</dbReference>
<sequence length="530" mass="58617">MNTFQDVRDAVVIGAGPTGLALAIALRRYGLDTTVVEKAPSTKREPRASVIWQRALEALRDLGCADAMTGRGLPLTTAEFHVRGHLAGIQDMRMPHTAFPGPLSIEQDTVEGVLHERLRRLGPDVRWSTEAVAVRRADHGAQIDLHGPDGPPRTVNCRWVVGCEGSRSLLRTTLGIPFEGEQRTNLQCLQLNATADWDHPQHPPITRIFINHGVTLITNPVPGGAIRFFAFCPDTTPGTEDPPTTPPTTEDMTAVVARATGIDHIRLRPTEPHWANRSRFQDRLAATLRQGPALLVGDSAHLWAPIGGRGLNTGLLGAHNLGWKLAAVHHGWCDEELLDTYSTEQRRLAQEVMRHMRRNILELPPDRPTLTAIGLLLPHVLRSATLSRRGSLLLSDFARNHRTSTLSTTGTGGDRTGPRPGDRVPDLAVTSTTGPAHLHDLLSYQRWSLLLVGGTRQHAAAAQELLDQYAVPVALFRIRPRTDTRARHRTLPDRTLLLVRPDGYLGLRTRTDDLPGLEAYAQRWFRRRTR</sequence>
<dbReference type="RefSeq" id="WP_390317620.1">
    <property type="nucleotide sequence ID" value="NZ_JBHSPB010000011.1"/>
</dbReference>
<evidence type="ECO:0000256" key="4">
    <source>
        <dbReference type="ARBA" id="ARBA00022827"/>
    </source>
</evidence>
<dbReference type="Gene3D" id="3.50.50.60">
    <property type="entry name" value="FAD/NAD(P)-binding domain"/>
    <property type="match status" value="1"/>
</dbReference>
<reference evidence="8" key="1">
    <citation type="journal article" date="2019" name="Int. J. Syst. Evol. Microbiol.">
        <title>The Global Catalogue of Microorganisms (GCM) 10K type strain sequencing project: providing services to taxonomists for standard genome sequencing and annotation.</title>
        <authorList>
            <consortium name="The Broad Institute Genomics Platform"/>
            <consortium name="The Broad Institute Genome Sequencing Center for Infectious Disease"/>
            <person name="Wu L."/>
            <person name="Ma J."/>
        </authorList>
    </citation>
    <scope>NUCLEOTIDE SEQUENCE [LARGE SCALE GENOMIC DNA]</scope>
    <source>
        <strain evidence="8">CGMCC 4.7304</strain>
    </source>
</reference>
<protein>
    <submittedName>
        <fullName evidence="7">FAD-dependent monooxygenase</fullName>
    </submittedName>
</protein>
<dbReference type="PRINTS" id="PR00420">
    <property type="entry name" value="RNGMNOXGNASE"/>
</dbReference>
<dbReference type="PANTHER" id="PTHR43004">
    <property type="entry name" value="TRK SYSTEM POTASSIUM UPTAKE PROTEIN"/>
    <property type="match status" value="1"/>
</dbReference>
<dbReference type="InterPro" id="IPR036188">
    <property type="entry name" value="FAD/NAD-bd_sf"/>
</dbReference>
<feature type="domain" description="FAD-binding" evidence="6">
    <location>
        <begin position="9"/>
        <end position="354"/>
    </location>
</feature>
<dbReference type="GO" id="GO:0004497">
    <property type="term" value="F:monooxygenase activity"/>
    <property type="evidence" value="ECO:0007669"/>
    <property type="project" value="UniProtKB-KW"/>
</dbReference>